<gene>
    <name evidence="4" type="ORF">DZC52_12280</name>
</gene>
<dbReference type="InterPro" id="IPR051159">
    <property type="entry name" value="Hexapeptide_acetyltransf"/>
</dbReference>
<dbReference type="InterPro" id="IPR011004">
    <property type="entry name" value="Trimer_LpxA-like_sf"/>
</dbReference>
<dbReference type="GO" id="GO:0005829">
    <property type="term" value="C:cytosol"/>
    <property type="evidence" value="ECO:0007669"/>
    <property type="project" value="TreeGrafter"/>
</dbReference>
<evidence type="ECO:0000313" key="4">
    <source>
        <dbReference type="EMBL" id="RFF29578.1"/>
    </source>
</evidence>
<accession>A0A3E1K6I5</accession>
<dbReference type="PANTHER" id="PTHR23416:SF23">
    <property type="entry name" value="ACETYLTRANSFERASE C18B11.09C-RELATED"/>
    <property type="match status" value="1"/>
</dbReference>
<dbReference type="GO" id="GO:0008374">
    <property type="term" value="F:O-acyltransferase activity"/>
    <property type="evidence" value="ECO:0007669"/>
    <property type="project" value="TreeGrafter"/>
</dbReference>
<dbReference type="Proteomes" id="UP000260351">
    <property type="component" value="Unassembled WGS sequence"/>
</dbReference>
<proteinExistence type="inferred from homology"/>
<evidence type="ECO:0000256" key="3">
    <source>
        <dbReference type="SAM" id="MobiDB-lite"/>
    </source>
</evidence>
<keyword evidence="2 4" id="KW-0808">Transferase</keyword>
<feature type="region of interest" description="Disordered" evidence="3">
    <location>
        <begin position="172"/>
        <end position="195"/>
    </location>
</feature>
<evidence type="ECO:0000313" key="5">
    <source>
        <dbReference type="Proteomes" id="UP000260351"/>
    </source>
</evidence>
<dbReference type="PANTHER" id="PTHR23416">
    <property type="entry name" value="SIALIC ACID SYNTHASE-RELATED"/>
    <property type="match status" value="1"/>
</dbReference>
<organism evidence="4 5">
    <name type="scientific">Wenzhouxiangella sediminis</name>
    <dbReference type="NCBI Taxonomy" id="1792836"/>
    <lineage>
        <taxon>Bacteria</taxon>
        <taxon>Pseudomonadati</taxon>
        <taxon>Pseudomonadota</taxon>
        <taxon>Gammaproteobacteria</taxon>
        <taxon>Chromatiales</taxon>
        <taxon>Wenzhouxiangellaceae</taxon>
        <taxon>Wenzhouxiangella</taxon>
    </lineage>
</organism>
<comment type="similarity">
    <text evidence="1">Belongs to the transferase hexapeptide repeat family.</text>
</comment>
<sequence>MSRVRLKHHHISTRNRAARVVWQLVWLLLFRPTPRVMHKWRQFLLRLFGARIAGPSYVYPSARIWAPWNLELGEHATIGENVDCYSVAKIRIGAYSTVSQYSFLCSASHDFRDPAILRGPEMPLVAAPITIGERAWVTADVFVAPGVTIGDGAVILARSTVVEDVPAWTVMGGNPAAPQGPRKLRSSTRREDLPE</sequence>
<evidence type="ECO:0000256" key="2">
    <source>
        <dbReference type="ARBA" id="ARBA00022679"/>
    </source>
</evidence>
<dbReference type="OrthoDB" id="9815592at2"/>
<dbReference type="AlphaFoldDB" id="A0A3E1K6I5"/>
<dbReference type="CDD" id="cd05825">
    <property type="entry name" value="LbH_wcaF_like"/>
    <property type="match status" value="1"/>
</dbReference>
<evidence type="ECO:0000256" key="1">
    <source>
        <dbReference type="ARBA" id="ARBA00007274"/>
    </source>
</evidence>
<dbReference type="Gene3D" id="2.160.10.10">
    <property type="entry name" value="Hexapeptide repeat proteins"/>
    <property type="match status" value="1"/>
</dbReference>
<name>A0A3E1K6I5_9GAMM</name>
<comment type="caution">
    <text evidence="4">The sequence shown here is derived from an EMBL/GenBank/DDBJ whole genome shotgun (WGS) entry which is preliminary data.</text>
</comment>
<keyword evidence="5" id="KW-1185">Reference proteome</keyword>
<dbReference type="SUPFAM" id="SSF51161">
    <property type="entry name" value="Trimeric LpxA-like enzymes"/>
    <property type="match status" value="1"/>
</dbReference>
<protein>
    <submittedName>
        <fullName evidence="4">Putative colanic acid biosynthesis acetyltransferase</fullName>
    </submittedName>
</protein>
<dbReference type="EMBL" id="QUZK01000045">
    <property type="protein sequence ID" value="RFF29578.1"/>
    <property type="molecule type" value="Genomic_DNA"/>
</dbReference>
<reference evidence="4 5" key="1">
    <citation type="submission" date="2018-08" db="EMBL/GenBank/DDBJ databases">
        <title>Wenzhouxiangella salilacus sp. nov., a novel bacterium isolated from a saline lake in Xinjiang Province, China.</title>
        <authorList>
            <person name="Han S."/>
        </authorList>
    </citation>
    <scope>NUCLEOTIDE SEQUENCE [LARGE SCALE GENOMIC DNA]</scope>
    <source>
        <strain evidence="4 5">XDB06</strain>
    </source>
</reference>